<organism evidence="3 4">
    <name type="scientific">Linnemannia gamsii</name>
    <dbReference type="NCBI Taxonomy" id="64522"/>
    <lineage>
        <taxon>Eukaryota</taxon>
        <taxon>Fungi</taxon>
        <taxon>Fungi incertae sedis</taxon>
        <taxon>Mucoromycota</taxon>
        <taxon>Mortierellomycotina</taxon>
        <taxon>Mortierellomycetes</taxon>
        <taxon>Mortierellales</taxon>
        <taxon>Mortierellaceae</taxon>
        <taxon>Linnemannia</taxon>
    </lineage>
</organism>
<sequence length="586" mass="63686">MSELGMYFGIAVGCIALLGVCGGILYRKYQQEKQVKVAFEQQTQERLQQVADMNLPPFYIDHELDPVCIYEHELPPDMLPPVQPIFVHPASDEAMLIPPEEDPLFPQSESLPINTNEQQTASDVLFSSATTVISNAGTGANTQSGASTEGYFDLTNMPTPPPPAAAVSSSRPGTPSSTFTTSSVPTPRPINQEMLNLARVRAPPSYDIPNLVVDRSPLYHPSTHLFSSPSPSLPFTPYSEGGHHRQHQPVRDDYFGHVRLRAHTFSHPSSLQLSNQSFLQQLQQHQQHQQLGHGWTSQQQQQQQGGEEEELPETPRYSLEFPPASFSPSSRTSWDYYDQDQGPSIQLQARTSLTSSLPGSHSSSPLLMLETTTTTSSTRTRRSPGGMRARASTLGESSKALMQRMHSLLRHSTSYSNSRESTPATSPRLTPAGGNTSSASGSSTQGGNSGSVPMVGLGLEYGGHVAPEPLQQDWDQDWDQEHTTVVVVNESEEEVEDTTTGTTNNISSIPSTASSGPISLPTAPSAVSPPSINEQEAVSTTEAAVTEEGKEEEEEEEEEDESVSKTQRQHAPSEPMQTTPMPLAVS</sequence>
<evidence type="ECO:0000256" key="1">
    <source>
        <dbReference type="SAM" id="MobiDB-lite"/>
    </source>
</evidence>
<keyword evidence="2" id="KW-1133">Transmembrane helix</keyword>
<dbReference type="OrthoDB" id="2442223at2759"/>
<reference evidence="3" key="1">
    <citation type="journal article" date="2020" name="Fungal Divers.">
        <title>Resolving the Mortierellaceae phylogeny through synthesis of multi-gene phylogenetics and phylogenomics.</title>
        <authorList>
            <person name="Vandepol N."/>
            <person name="Liber J."/>
            <person name="Desiro A."/>
            <person name="Na H."/>
            <person name="Kennedy M."/>
            <person name="Barry K."/>
            <person name="Grigoriev I.V."/>
            <person name="Miller A.N."/>
            <person name="O'Donnell K."/>
            <person name="Stajich J.E."/>
            <person name="Bonito G."/>
        </authorList>
    </citation>
    <scope>NUCLEOTIDE SEQUENCE</scope>
    <source>
        <strain evidence="3">NVP60</strain>
    </source>
</reference>
<accession>A0A9P6RKC9</accession>
<feature type="region of interest" description="Disordered" evidence="1">
    <location>
        <begin position="159"/>
        <end position="189"/>
    </location>
</feature>
<evidence type="ECO:0000256" key="2">
    <source>
        <dbReference type="SAM" id="Phobius"/>
    </source>
</evidence>
<feature type="compositionally biased region" description="Acidic residues" evidence="1">
    <location>
        <begin position="549"/>
        <end position="561"/>
    </location>
</feature>
<gene>
    <name evidence="3" type="ORF">BGZ97_002062</name>
</gene>
<name>A0A9P6RKC9_9FUNG</name>
<feature type="region of interest" description="Disordered" evidence="1">
    <location>
        <begin position="352"/>
        <end position="393"/>
    </location>
</feature>
<evidence type="ECO:0000313" key="4">
    <source>
        <dbReference type="Proteomes" id="UP000823405"/>
    </source>
</evidence>
<evidence type="ECO:0000313" key="3">
    <source>
        <dbReference type="EMBL" id="KAG0319488.1"/>
    </source>
</evidence>
<feature type="compositionally biased region" description="Polar residues" evidence="1">
    <location>
        <begin position="564"/>
        <end position="580"/>
    </location>
</feature>
<proteinExistence type="predicted"/>
<feature type="region of interest" description="Disordered" evidence="1">
    <location>
        <begin position="283"/>
        <end position="339"/>
    </location>
</feature>
<protein>
    <submittedName>
        <fullName evidence="3">Uncharacterized protein</fullName>
    </submittedName>
</protein>
<comment type="caution">
    <text evidence="3">The sequence shown here is derived from an EMBL/GenBank/DDBJ whole genome shotgun (WGS) entry which is preliminary data.</text>
</comment>
<dbReference type="EMBL" id="JAAAIN010000144">
    <property type="protein sequence ID" value="KAG0319488.1"/>
    <property type="molecule type" value="Genomic_DNA"/>
</dbReference>
<feature type="region of interest" description="Disordered" evidence="1">
    <location>
        <begin position="412"/>
        <end position="453"/>
    </location>
</feature>
<feature type="region of interest" description="Disordered" evidence="1">
    <location>
        <begin position="225"/>
        <end position="248"/>
    </location>
</feature>
<feature type="compositionally biased region" description="Low complexity" evidence="1">
    <location>
        <begin position="498"/>
        <end position="519"/>
    </location>
</feature>
<keyword evidence="2" id="KW-0472">Membrane</keyword>
<feature type="transmembrane region" description="Helical" evidence="2">
    <location>
        <begin position="6"/>
        <end position="26"/>
    </location>
</feature>
<keyword evidence="4" id="KW-1185">Reference proteome</keyword>
<feature type="compositionally biased region" description="Low complexity" evidence="1">
    <location>
        <begin position="165"/>
        <end position="185"/>
    </location>
</feature>
<feature type="compositionally biased region" description="Low complexity" evidence="1">
    <location>
        <begin position="225"/>
        <end position="237"/>
    </location>
</feature>
<feature type="compositionally biased region" description="Low complexity" evidence="1">
    <location>
        <begin position="352"/>
        <end position="378"/>
    </location>
</feature>
<feature type="compositionally biased region" description="Low complexity" evidence="1">
    <location>
        <begin position="432"/>
        <end position="446"/>
    </location>
</feature>
<dbReference type="Proteomes" id="UP000823405">
    <property type="component" value="Unassembled WGS sequence"/>
</dbReference>
<keyword evidence="2" id="KW-0812">Transmembrane</keyword>
<feature type="compositionally biased region" description="Polar residues" evidence="1">
    <location>
        <begin position="412"/>
        <end position="428"/>
    </location>
</feature>
<feature type="region of interest" description="Disordered" evidence="1">
    <location>
        <begin position="487"/>
        <end position="586"/>
    </location>
</feature>
<feature type="compositionally biased region" description="Polar residues" evidence="1">
    <location>
        <begin position="528"/>
        <end position="543"/>
    </location>
</feature>
<dbReference type="AlphaFoldDB" id="A0A9P6RKC9"/>